<reference evidence="2 3" key="1">
    <citation type="submission" date="2020-08" db="EMBL/GenBank/DDBJ databases">
        <title>Genomic Encyclopedia of Type Strains, Phase IV (KMG-IV): sequencing the most valuable type-strain genomes for metagenomic binning, comparative biology and taxonomic classification.</title>
        <authorList>
            <person name="Goeker M."/>
        </authorList>
    </citation>
    <scope>NUCLEOTIDE SEQUENCE [LARGE SCALE GENOMIC DNA]</scope>
    <source>
        <strain evidence="2 3">DSM 29050</strain>
    </source>
</reference>
<dbReference type="Proteomes" id="UP000581447">
    <property type="component" value="Unassembled WGS sequence"/>
</dbReference>
<dbReference type="GO" id="GO:0005886">
    <property type="term" value="C:plasma membrane"/>
    <property type="evidence" value="ECO:0007669"/>
    <property type="project" value="TreeGrafter"/>
</dbReference>
<keyword evidence="1" id="KW-0472">Membrane</keyword>
<evidence type="ECO:0000313" key="3">
    <source>
        <dbReference type="Proteomes" id="UP000581447"/>
    </source>
</evidence>
<accession>A0A840B0Z1</accession>
<protein>
    <submittedName>
        <fullName evidence="2">Membrane protein YqaA with SNARE-associated domain</fullName>
    </submittedName>
</protein>
<keyword evidence="1" id="KW-1133">Transmembrane helix</keyword>
<dbReference type="PANTHER" id="PTHR42709:SF11">
    <property type="entry name" value="DEDA FAMILY PROTEIN"/>
    <property type="match status" value="1"/>
</dbReference>
<dbReference type="AlphaFoldDB" id="A0A840B0Z1"/>
<keyword evidence="1" id="KW-0812">Transmembrane</keyword>
<feature type="transmembrane region" description="Helical" evidence="1">
    <location>
        <begin position="170"/>
        <end position="192"/>
    </location>
</feature>
<keyword evidence="3" id="KW-1185">Reference proteome</keyword>
<dbReference type="PANTHER" id="PTHR42709">
    <property type="entry name" value="ALKALINE PHOSPHATASE LIKE PROTEIN"/>
    <property type="match status" value="1"/>
</dbReference>
<evidence type="ECO:0000256" key="1">
    <source>
        <dbReference type="SAM" id="Phobius"/>
    </source>
</evidence>
<organism evidence="2 3">
    <name type="scientific">Sphingorhabdus rigui</name>
    <dbReference type="NCBI Taxonomy" id="1282858"/>
    <lineage>
        <taxon>Bacteria</taxon>
        <taxon>Pseudomonadati</taxon>
        <taxon>Pseudomonadota</taxon>
        <taxon>Alphaproteobacteria</taxon>
        <taxon>Sphingomonadales</taxon>
        <taxon>Sphingomonadaceae</taxon>
        <taxon>Sphingorhabdus</taxon>
    </lineage>
</organism>
<dbReference type="EMBL" id="JACIEA010000002">
    <property type="protein sequence ID" value="MBB3943581.1"/>
    <property type="molecule type" value="Genomic_DNA"/>
</dbReference>
<comment type="caution">
    <text evidence="2">The sequence shown here is derived from an EMBL/GenBank/DDBJ whole genome shotgun (WGS) entry which is preliminary data.</text>
</comment>
<proteinExistence type="predicted"/>
<dbReference type="InterPro" id="IPR051311">
    <property type="entry name" value="DedA_domain"/>
</dbReference>
<name>A0A840B0Z1_9SPHN</name>
<sequence>MLKRLYEWMMEKAGHAHAERWLFLFSFIESSFFPIPPHPLLGLMCLARPDKALRYGAICTLASVMGGLFGYAIGYFAYETIGTALLKAIGLWDSFPAAACYLREFGAEIILIKGATPIPFKLLTLTAGFIKMDLFTFIWASVLSRAFQFMLVGFLFWKFGRPIKAFIDKYLAWVTAAFLVAVVGGFFAFTMLAGNGASKSDVCSNVTTIQSR</sequence>
<feature type="transmembrane region" description="Helical" evidence="1">
    <location>
        <begin position="136"/>
        <end position="158"/>
    </location>
</feature>
<gene>
    <name evidence="2" type="ORF">GGR91_001839</name>
</gene>
<evidence type="ECO:0000313" key="2">
    <source>
        <dbReference type="EMBL" id="MBB3943581.1"/>
    </source>
</evidence>
<dbReference type="RefSeq" id="WP_183941876.1">
    <property type="nucleotide sequence ID" value="NZ_BAABBG010000005.1"/>
</dbReference>
<feature type="transmembrane region" description="Helical" evidence="1">
    <location>
        <begin position="55"/>
        <end position="78"/>
    </location>
</feature>